<protein>
    <submittedName>
        <fullName evidence="3">Uncharacterized protein</fullName>
    </submittedName>
</protein>
<sequence length="237" mass="25649">MAAEGNPRRRRRVALTAGVVTALAGTRLPLSGAFVAPQLRVQDQHAAHLQLHRWGSTGLSAPRTLRETARPAFGGRPGGRGPGPVAEPEWLGSLFFGLIILSFIPGPWQVILSPIIGLINLFYMFKFGIFLLAIAAIFGLQWYFEATTMEGQCPGCGALQRASNSEPFNCAMCGLELEAKDGQFVRYMKSGQAPQSPFEKIRDMAEQAAEKTTPAKPKPPSPKSKKSSSEVVDVEVL</sequence>
<evidence type="ECO:0000313" key="4">
    <source>
        <dbReference type="Proteomes" id="UP001642484"/>
    </source>
</evidence>
<keyword evidence="4" id="KW-1185">Reference proteome</keyword>
<evidence type="ECO:0000256" key="2">
    <source>
        <dbReference type="SAM" id="Phobius"/>
    </source>
</evidence>
<organism evidence="3 4">
    <name type="scientific">Durusdinium trenchii</name>
    <dbReference type="NCBI Taxonomy" id="1381693"/>
    <lineage>
        <taxon>Eukaryota</taxon>
        <taxon>Sar</taxon>
        <taxon>Alveolata</taxon>
        <taxon>Dinophyceae</taxon>
        <taxon>Suessiales</taxon>
        <taxon>Symbiodiniaceae</taxon>
        <taxon>Durusdinium</taxon>
    </lineage>
</organism>
<dbReference type="EMBL" id="CAXAMN010003336">
    <property type="protein sequence ID" value="CAK9004192.1"/>
    <property type="molecule type" value="Genomic_DNA"/>
</dbReference>
<evidence type="ECO:0000313" key="3">
    <source>
        <dbReference type="EMBL" id="CAK9004192.1"/>
    </source>
</evidence>
<feature type="transmembrane region" description="Helical" evidence="2">
    <location>
        <begin position="90"/>
        <end position="111"/>
    </location>
</feature>
<keyword evidence="2" id="KW-0812">Transmembrane</keyword>
<dbReference type="Proteomes" id="UP001642484">
    <property type="component" value="Unassembled WGS sequence"/>
</dbReference>
<proteinExistence type="predicted"/>
<gene>
    <name evidence="3" type="ORF">CCMP2556_LOCUS7582</name>
</gene>
<keyword evidence="2" id="KW-1133">Transmembrane helix</keyword>
<comment type="caution">
    <text evidence="3">The sequence shown here is derived from an EMBL/GenBank/DDBJ whole genome shotgun (WGS) entry which is preliminary data.</text>
</comment>
<keyword evidence="2" id="KW-0472">Membrane</keyword>
<feature type="compositionally biased region" description="Basic and acidic residues" evidence="1">
    <location>
        <begin position="199"/>
        <end position="209"/>
    </location>
</feature>
<name>A0ABP0IQ62_9DINO</name>
<accession>A0ABP0IQ62</accession>
<evidence type="ECO:0000256" key="1">
    <source>
        <dbReference type="SAM" id="MobiDB-lite"/>
    </source>
</evidence>
<reference evidence="3 4" key="1">
    <citation type="submission" date="2024-02" db="EMBL/GenBank/DDBJ databases">
        <authorList>
            <person name="Chen Y."/>
            <person name="Shah S."/>
            <person name="Dougan E. K."/>
            <person name="Thang M."/>
            <person name="Chan C."/>
        </authorList>
    </citation>
    <scope>NUCLEOTIDE SEQUENCE [LARGE SCALE GENOMIC DNA]</scope>
</reference>
<feature type="region of interest" description="Disordered" evidence="1">
    <location>
        <begin position="191"/>
        <end position="237"/>
    </location>
</feature>
<feature type="transmembrane region" description="Helical" evidence="2">
    <location>
        <begin position="123"/>
        <end position="144"/>
    </location>
</feature>